<sequence>MVSNADLFVVMIARGQWSPPSPGPVPKASSSNNSKCHSLLQRAYDLQQQQQQQQRGSKDKEKQQRPVSSDDSVVFAASRSSQQAAIRHSTAKRRGDSFK</sequence>
<organism evidence="2 3">
    <name type="scientific">Plakobranchus ocellatus</name>
    <dbReference type="NCBI Taxonomy" id="259542"/>
    <lineage>
        <taxon>Eukaryota</taxon>
        <taxon>Metazoa</taxon>
        <taxon>Spiralia</taxon>
        <taxon>Lophotrochozoa</taxon>
        <taxon>Mollusca</taxon>
        <taxon>Gastropoda</taxon>
        <taxon>Heterobranchia</taxon>
        <taxon>Euthyneura</taxon>
        <taxon>Panpulmonata</taxon>
        <taxon>Sacoglossa</taxon>
        <taxon>Placobranchoidea</taxon>
        <taxon>Plakobranchidae</taxon>
        <taxon>Plakobranchus</taxon>
    </lineage>
</organism>
<accession>A0AAV3Y2H9</accession>
<proteinExistence type="predicted"/>
<evidence type="ECO:0000313" key="3">
    <source>
        <dbReference type="Proteomes" id="UP000735302"/>
    </source>
</evidence>
<dbReference type="AlphaFoldDB" id="A0AAV3Y2H9"/>
<dbReference type="Proteomes" id="UP000735302">
    <property type="component" value="Unassembled WGS sequence"/>
</dbReference>
<protein>
    <submittedName>
        <fullName evidence="2">Uncharacterized protein</fullName>
    </submittedName>
</protein>
<evidence type="ECO:0000256" key="1">
    <source>
        <dbReference type="SAM" id="MobiDB-lite"/>
    </source>
</evidence>
<comment type="caution">
    <text evidence="2">The sequence shown here is derived from an EMBL/GenBank/DDBJ whole genome shotgun (WGS) entry which is preliminary data.</text>
</comment>
<gene>
    <name evidence="2" type="ORF">PoB_000315200</name>
</gene>
<reference evidence="2 3" key="1">
    <citation type="journal article" date="2021" name="Elife">
        <title>Chloroplast acquisition without the gene transfer in kleptoplastic sea slugs, Plakobranchus ocellatus.</title>
        <authorList>
            <person name="Maeda T."/>
            <person name="Takahashi S."/>
            <person name="Yoshida T."/>
            <person name="Shimamura S."/>
            <person name="Takaki Y."/>
            <person name="Nagai Y."/>
            <person name="Toyoda A."/>
            <person name="Suzuki Y."/>
            <person name="Arimoto A."/>
            <person name="Ishii H."/>
            <person name="Satoh N."/>
            <person name="Nishiyama T."/>
            <person name="Hasebe M."/>
            <person name="Maruyama T."/>
            <person name="Minagawa J."/>
            <person name="Obokata J."/>
            <person name="Shigenobu S."/>
        </authorList>
    </citation>
    <scope>NUCLEOTIDE SEQUENCE [LARGE SCALE GENOMIC DNA]</scope>
</reference>
<keyword evidence="3" id="KW-1185">Reference proteome</keyword>
<name>A0AAV3Y2H9_9GAST</name>
<feature type="region of interest" description="Disordered" evidence="1">
    <location>
        <begin position="14"/>
        <end position="99"/>
    </location>
</feature>
<evidence type="ECO:0000313" key="2">
    <source>
        <dbReference type="EMBL" id="GFN76646.1"/>
    </source>
</evidence>
<feature type="compositionally biased region" description="Low complexity" evidence="1">
    <location>
        <begin position="67"/>
        <end position="85"/>
    </location>
</feature>
<dbReference type="EMBL" id="BLXT01000403">
    <property type="protein sequence ID" value="GFN76646.1"/>
    <property type="molecule type" value="Genomic_DNA"/>
</dbReference>